<evidence type="ECO:0000313" key="2">
    <source>
        <dbReference type="EMBL" id="RPD67267.1"/>
    </source>
</evidence>
<protein>
    <submittedName>
        <fullName evidence="2">Uncharacterized protein</fullName>
    </submittedName>
</protein>
<feature type="region of interest" description="Disordered" evidence="1">
    <location>
        <begin position="370"/>
        <end position="407"/>
    </location>
</feature>
<feature type="compositionally biased region" description="Basic residues" evidence="1">
    <location>
        <begin position="238"/>
        <end position="250"/>
    </location>
</feature>
<gene>
    <name evidence="2" type="ORF">L227DRAFT_569422</name>
</gene>
<evidence type="ECO:0000313" key="3">
    <source>
        <dbReference type="Proteomes" id="UP000313359"/>
    </source>
</evidence>
<reference evidence="2" key="1">
    <citation type="journal article" date="2018" name="Genome Biol. Evol.">
        <title>Genomics and development of Lentinus tigrinus, a white-rot wood-decaying mushroom with dimorphic fruiting bodies.</title>
        <authorList>
            <person name="Wu B."/>
            <person name="Xu Z."/>
            <person name="Knudson A."/>
            <person name="Carlson A."/>
            <person name="Chen N."/>
            <person name="Kovaka S."/>
            <person name="LaButti K."/>
            <person name="Lipzen A."/>
            <person name="Pennachio C."/>
            <person name="Riley R."/>
            <person name="Schakwitz W."/>
            <person name="Umezawa K."/>
            <person name="Ohm R.A."/>
            <person name="Grigoriev I.V."/>
            <person name="Nagy L.G."/>
            <person name="Gibbons J."/>
            <person name="Hibbett D."/>
        </authorList>
    </citation>
    <scope>NUCLEOTIDE SEQUENCE [LARGE SCALE GENOMIC DNA]</scope>
    <source>
        <strain evidence="2">ALCF2SS1-6</strain>
    </source>
</reference>
<feature type="region of interest" description="Disordered" evidence="1">
    <location>
        <begin position="181"/>
        <end position="305"/>
    </location>
</feature>
<dbReference type="EMBL" id="ML122250">
    <property type="protein sequence ID" value="RPD67267.1"/>
    <property type="molecule type" value="Genomic_DNA"/>
</dbReference>
<dbReference type="Proteomes" id="UP000313359">
    <property type="component" value="Unassembled WGS sequence"/>
</dbReference>
<dbReference type="AlphaFoldDB" id="A0A5C2SW56"/>
<feature type="compositionally biased region" description="Polar residues" evidence="1">
    <location>
        <begin position="193"/>
        <end position="205"/>
    </location>
</feature>
<evidence type="ECO:0000256" key="1">
    <source>
        <dbReference type="SAM" id="MobiDB-lite"/>
    </source>
</evidence>
<organism evidence="2 3">
    <name type="scientific">Lentinus tigrinus ALCF2SS1-6</name>
    <dbReference type="NCBI Taxonomy" id="1328759"/>
    <lineage>
        <taxon>Eukaryota</taxon>
        <taxon>Fungi</taxon>
        <taxon>Dikarya</taxon>
        <taxon>Basidiomycota</taxon>
        <taxon>Agaricomycotina</taxon>
        <taxon>Agaricomycetes</taxon>
        <taxon>Polyporales</taxon>
        <taxon>Polyporaceae</taxon>
        <taxon>Lentinus</taxon>
    </lineage>
</organism>
<accession>A0A5C2SW56</accession>
<feature type="region of interest" description="Disordered" evidence="1">
    <location>
        <begin position="480"/>
        <end position="561"/>
    </location>
</feature>
<proteinExistence type="predicted"/>
<sequence length="561" mass="62915">MNQNHQGQLPPQNGVMNALMGYLQPQLQAQQGGAAPMQTFPQFQQQPVLPWPGWQPQANFAMPGGAQYMQQLMGQPMVPQQRPPAAAAPQPPSVDEIATAIVAAVQPLLQDKNASPVGSKPDDEKILVEALRKANASGLTPRQALEKLHNVNDHTETGWKNYFLDHLEKLYPKVYRDVRPSAPHDEVHRRASTSRTQAGPSSVSTRNDRSSPSRHAPPTVPRGRAKSPKLPPSQPSRRTLHKASPPRRHAVPINREPEVASSPSAVRSKRGDPIADYHAGTHIPPLSVNSKPKAPPKDPGSVRFSDDDKVFFIHYLRWRLQHEGSVPTRSDLYDELAEETPYRDAEAWKRHWDDHPELPDRILIEARNRELAAAQDESSEDEEGDDDQGDVEETEDPSTGRLLNGEGKDQRKHIVRLKVTDDDLRAMARYMVEKHAVWKSYPSQSACWEEFARHNTQRSLSAWMNIYFKRKKVIEQYAREYSQPHSGEEQKPPAPPSQPIEGRSVPHSQAAAVHSHNLAVGPSSTSQKRSASETRPGERDPPPIPKRIKREEPEYIDLTSD</sequence>
<feature type="compositionally biased region" description="Acidic residues" evidence="1">
    <location>
        <begin position="377"/>
        <end position="396"/>
    </location>
</feature>
<dbReference type="STRING" id="1328759.A0A5C2SW56"/>
<keyword evidence="3" id="KW-1185">Reference proteome</keyword>
<feature type="compositionally biased region" description="Basic and acidic residues" evidence="1">
    <location>
        <begin position="530"/>
        <end position="541"/>
    </location>
</feature>
<dbReference type="OrthoDB" id="3194584at2759"/>
<name>A0A5C2SW56_9APHY</name>